<dbReference type="Pfam" id="PF00093">
    <property type="entry name" value="VWC"/>
    <property type="match status" value="1"/>
</dbReference>
<gene>
    <name evidence="3" type="ORF">NQ318_021369</name>
</gene>
<name>A0AAV8ZC28_9CUCU</name>
<sequence length="197" mass="22254">MRYDKYIWVTVAAVTFLGTTSEARTRRRVKVKPQADDPNVQDQQPSNGNYDYELPNYDEYLDYVDNGTSIAQPVQPGQPVTTPQPPDERPWQPTNEDDTTEIFVQPESELPTAKPTSKIDVHIVTTPTPESNVVPFTCKHDGRFFQDKEKWKVGECTVCACVQGKVECQTDEECEASLRPTREPHIDVAAAPGRRNN</sequence>
<dbReference type="InterPro" id="IPR001007">
    <property type="entry name" value="VWF_dom"/>
</dbReference>
<feature type="compositionally biased region" description="Polar residues" evidence="1">
    <location>
        <begin position="40"/>
        <end position="49"/>
    </location>
</feature>
<feature type="region of interest" description="Disordered" evidence="1">
    <location>
        <begin position="68"/>
        <end position="96"/>
    </location>
</feature>
<keyword evidence="4" id="KW-1185">Reference proteome</keyword>
<proteinExistence type="predicted"/>
<feature type="domain" description="VWFC" evidence="2">
    <location>
        <begin position="138"/>
        <end position="176"/>
    </location>
</feature>
<evidence type="ECO:0000313" key="3">
    <source>
        <dbReference type="EMBL" id="KAJ8961768.1"/>
    </source>
</evidence>
<evidence type="ECO:0000259" key="2">
    <source>
        <dbReference type="Pfam" id="PF00093"/>
    </source>
</evidence>
<reference evidence="3" key="1">
    <citation type="journal article" date="2023" name="Insect Mol. Biol.">
        <title>Genome sequencing provides insights into the evolution of gene families encoding plant cell wall-degrading enzymes in longhorned beetles.</title>
        <authorList>
            <person name="Shin N.R."/>
            <person name="Okamura Y."/>
            <person name="Kirsch R."/>
            <person name="Pauchet Y."/>
        </authorList>
    </citation>
    <scope>NUCLEOTIDE SEQUENCE</scope>
    <source>
        <strain evidence="3">AMC_N1</strain>
    </source>
</reference>
<dbReference type="Gene3D" id="2.10.70.10">
    <property type="entry name" value="Complement Module, domain 1"/>
    <property type="match status" value="1"/>
</dbReference>
<feature type="compositionally biased region" description="Low complexity" evidence="1">
    <location>
        <begin position="72"/>
        <end position="81"/>
    </location>
</feature>
<dbReference type="SUPFAM" id="SSF57603">
    <property type="entry name" value="FnI-like domain"/>
    <property type="match status" value="1"/>
</dbReference>
<accession>A0AAV8ZC28</accession>
<feature type="region of interest" description="Disordered" evidence="1">
    <location>
        <begin position="27"/>
        <end position="51"/>
    </location>
</feature>
<comment type="caution">
    <text evidence="3">The sequence shown here is derived from an EMBL/GenBank/DDBJ whole genome shotgun (WGS) entry which is preliminary data.</text>
</comment>
<dbReference type="Proteomes" id="UP001162162">
    <property type="component" value="Unassembled WGS sequence"/>
</dbReference>
<organism evidence="3 4">
    <name type="scientific">Aromia moschata</name>
    <dbReference type="NCBI Taxonomy" id="1265417"/>
    <lineage>
        <taxon>Eukaryota</taxon>
        <taxon>Metazoa</taxon>
        <taxon>Ecdysozoa</taxon>
        <taxon>Arthropoda</taxon>
        <taxon>Hexapoda</taxon>
        <taxon>Insecta</taxon>
        <taxon>Pterygota</taxon>
        <taxon>Neoptera</taxon>
        <taxon>Endopterygota</taxon>
        <taxon>Coleoptera</taxon>
        <taxon>Polyphaga</taxon>
        <taxon>Cucujiformia</taxon>
        <taxon>Chrysomeloidea</taxon>
        <taxon>Cerambycidae</taxon>
        <taxon>Cerambycinae</taxon>
        <taxon>Callichromatini</taxon>
        <taxon>Aromia</taxon>
    </lineage>
</organism>
<evidence type="ECO:0000256" key="1">
    <source>
        <dbReference type="SAM" id="MobiDB-lite"/>
    </source>
</evidence>
<evidence type="ECO:0000313" key="4">
    <source>
        <dbReference type="Proteomes" id="UP001162162"/>
    </source>
</evidence>
<dbReference type="AlphaFoldDB" id="A0AAV8ZC28"/>
<dbReference type="EMBL" id="JAPWTK010000004">
    <property type="protein sequence ID" value="KAJ8961768.1"/>
    <property type="molecule type" value="Genomic_DNA"/>
</dbReference>
<protein>
    <recommendedName>
        <fullName evidence="2">VWFC domain-containing protein</fullName>
    </recommendedName>
</protein>